<protein>
    <recommendedName>
        <fullName evidence="3">AB hydrolase-1 domain-containing protein</fullName>
    </recommendedName>
</protein>
<reference evidence="4 5" key="1">
    <citation type="journal article" date="2013" name="Antonie Van Leeuwenhoek">
        <title>Paracoccus zhejiangensis sp. nov., isolated from activated sludge in wastewater-treatment system.</title>
        <authorList>
            <person name="Wu Z.G."/>
            <person name="Zhang D.F."/>
            <person name="Liu Y.L."/>
            <person name="Wang F."/>
            <person name="Jiang X."/>
            <person name="Li C."/>
            <person name="Li S.P."/>
            <person name="Hong Q."/>
            <person name="Li W.J."/>
        </authorList>
    </citation>
    <scope>NUCLEOTIDE SEQUENCE [LARGE SCALE GENOMIC DNA]</scope>
    <source>
        <strain evidence="4 5">J6</strain>
        <plasmid evidence="5">Plasmid ppz03</plasmid>
    </source>
</reference>
<evidence type="ECO:0000256" key="2">
    <source>
        <dbReference type="SAM" id="SignalP"/>
    </source>
</evidence>
<keyword evidence="5" id="KW-1185">Reference proteome</keyword>
<geneLocation type="plasmid" evidence="5">
    <name>ppz03</name>
</geneLocation>
<feature type="chain" id="PRO_5014121820" description="AB hydrolase-1 domain-containing protein" evidence="2">
    <location>
        <begin position="24"/>
        <end position="296"/>
    </location>
</feature>
<gene>
    <name evidence="4" type="ORF">CX676_22165</name>
</gene>
<dbReference type="GO" id="GO:0016787">
    <property type="term" value="F:hydrolase activity"/>
    <property type="evidence" value="ECO:0007669"/>
    <property type="project" value="UniProtKB-KW"/>
</dbReference>
<dbReference type="InterPro" id="IPR000073">
    <property type="entry name" value="AB_hydrolase_1"/>
</dbReference>
<evidence type="ECO:0000256" key="1">
    <source>
        <dbReference type="ARBA" id="ARBA00022801"/>
    </source>
</evidence>
<sequence>MMSRFSVTYTAALAIALGQTAIAETAEMQVNGASLTYVSEGEGVPVVFVHGAISDLRAWEAYGPIISDERRFVAYSQRYFGTGDWPDDATNFQRTTHVSDLIAFVEGLDAGPVHLVTWSYSGEIGVHAMLDRPDLFRSAVHYEPVLDNLVSGAPGGANATRDLFSHFGPAVMAAQEDRPEDAALRFIEAVFELPEGGAETEPAQEMWRQNGRTVAPYLAMDPSPSLDCDALGAITAPTLVVQGAQSFTRFSIMADLVAACVENGMTVMLPEVNHGGPYRAPDKFSAVIEGFLSIVE</sequence>
<dbReference type="EMBL" id="CP025433">
    <property type="protein sequence ID" value="AUH66998.1"/>
    <property type="molecule type" value="Genomic_DNA"/>
</dbReference>
<organism evidence="4 5">
    <name type="scientific">Paracoccus zhejiangensis</name>
    <dbReference type="NCBI Taxonomy" id="1077935"/>
    <lineage>
        <taxon>Bacteria</taxon>
        <taxon>Pseudomonadati</taxon>
        <taxon>Pseudomonadota</taxon>
        <taxon>Alphaproteobacteria</taxon>
        <taxon>Rhodobacterales</taxon>
        <taxon>Paracoccaceae</taxon>
        <taxon>Paracoccus</taxon>
    </lineage>
</organism>
<keyword evidence="2" id="KW-0732">Signal</keyword>
<dbReference type="InterPro" id="IPR029058">
    <property type="entry name" value="AB_hydrolase_fold"/>
</dbReference>
<dbReference type="AlphaFoldDB" id="A0A2H5F616"/>
<accession>A0A2H5F616</accession>
<dbReference type="PANTHER" id="PTHR43798">
    <property type="entry name" value="MONOACYLGLYCEROL LIPASE"/>
    <property type="match status" value="1"/>
</dbReference>
<proteinExistence type="predicted"/>
<evidence type="ECO:0000313" key="5">
    <source>
        <dbReference type="Proteomes" id="UP000234530"/>
    </source>
</evidence>
<dbReference type="Gene3D" id="3.40.50.1820">
    <property type="entry name" value="alpha/beta hydrolase"/>
    <property type="match status" value="1"/>
</dbReference>
<dbReference type="InterPro" id="IPR050266">
    <property type="entry name" value="AB_hydrolase_sf"/>
</dbReference>
<dbReference type="KEGG" id="pzh:CX676_22165"/>
<dbReference type="GO" id="GO:0016020">
    <property type="term" value="C:membrane"/>
    <property type="evidence" value="ECO:0007669"/>
    <property type="project" value="TreeGrafter"/>
</dbReference>
<feature type="signal peptide" evidence="2">
    <location>
        <begin position="1"/>
        <end position="23"/>
    </location>
</feature>
<dbReference type="Pfam" id="PF12697">
    <property type="entry name" value="Abhydrolase_6"/>
    <property type="match status" value="1"/>
</dbReference>
<evidence type="ECO:0000313" key="4">
    <source>
        <dbReference type="EMBL" id="AUH66998.1"/>
    </source>
</evidence>
<evidence type="ECO:0000259" key="3">
    <source>
        <dbReference type="Pfam" id="PF12697"/>
    </source>
</evidence>
<keyword evidence="4" id="KW-0614">Plasmid</keyword>
<feature type="domain" description="AB hydrolase-1" evidence="3">
    <location>
        <begin position="46"/>
        <end position="286"/>
    </location>
</feature>
<name>A0A2H5F616_9RHOB</name>
<keyword evidence="1" id="KW-0378">Hydrolase</keyword>
<dbReference type="RefSeq" id="WP_101754944.1">
    <property type="nucleotide sequence ID" value="NZ_CP025433.1"/>
</dbReference>
<dbReference type="Proteomes" id="UP000234530">
    <property type="component" value="Plasmid pPZ03"/>
</dbReference>
<dbReference type="SUPFAM" id="SSF53474">
    <property type="entry name" value="alpha/beta-Hydrolases"/>
    <property type="match status" value="1"/>
</dbReference>
<dbReference type="PANTHER" id="PTHR43798:SF31">
    <property type="entry name" value="AB HYDROLASE SUPERFAMILY PROTEIN YCLE"/>
    <property type="match status" value="1"/>
</dbReference>
<dbReference type="OrthoDB" id="9804723at2"/>